<evidence type="ECO:0000256" key="2">
    <source>
        <dbReference type="ARBA" id="ARBA00022723"/>
    </source>
</evidence>
<dbReference type="Pfam" id="PF04794">
    <property type="entry name" value="YdjC"/>
    <property type="match status" value="1"/>
</dbReference>
<dbReference type="SUPFAM" id="SSF88713">
    <property type="entry name" value="Glycoside hydrolase/deacetylase"/>
    <property type="match status" value="1"/>
</dbReference>
<dbReference type="InterPro" id="IPR006879">
    <property type="entry name" value="YdjC-like"/>
</dbReference>
<dbReference type="GO" id="GO:0019213">
    <property type="term" value="F:deacetylase activity"/>
    <property type="evidence" value="ECO:0007669"/>
    <property type="project" value="TreeGrafter"/>
</dbReference>
<dbReference type="Gene3D" id="3.20.20.370">
    <property type="entry name" value="Glycoside hydrolase/deacetylase"/>
    <property type="match status" value="1"/>
</dbReference>
<dbReference type="GO" id="GO:0046872">
    <property type="term" value="F:metal ion binding"/>
    <property type="evidence" value="ECO:0007669"/>
    <property type="project" value="UniProtKB-KW"/>
</dbReference>
<gene>
    <name evidence="6" type="ORF">IAA53_00335</name>
</gene>
<proteinExistence type="predicted"/>
<dbReference type="GO" id="GO:0005975">
    <property type="term" value="P:carbohydrate metabolic process"/>
    <property type="evidence" value="ECO:0007669"/>
    <property type="project" value="InterPro"/>
</dbReference>
<accession>A0A9D1AQP1</accession>
<keyword evidence="4" id="KW-0460">Magnesium</keyword>
<dbReference type="PANTHER" id="PTHR31609">
    <property type="entry name" value="YDJC DEACETYLASE FAMILY MEMBER"/>
    <property type="match status" value="1"/>
</dbReference>
<evidence type="ECO:0000256" key="4">
    <source>
        <dbReference type="ARBA" id="ARBA00022842"/>
    </source>
</evidence>
<dbReference type="PANTHER" id="PTHR31609:SF1">
    <property type="entry name" value="CARBOHYDRATE DEACETYLASE"/>
    <property type="match status" value="1"/>
</dbReference>
<dbReference type="AlphaFoldDB" id="A0A9D1AQP1"/>
<reference evidence="6" key="1">
    <citation type="submission" date="2020-10" db="EMBL/GenBank/DDBJ databases">
        <authorList>
            <person name="Gilroy R."/>
        </authorList>
    </citation>
    <scope>NUCLEOTIDE SEQUENCE</scope>
    <source>
        <strain evidence="6">ChiBcec15-4380</strain>
    </source>
</reference>
<evidence type="ECO:0000256" key="5">
    <source>
        <dbReference type="ARBA" id="ARBA00023277"/>
    </source>
</evidence>
<dbReference type="EMBL" id="DVHE01000003">
    <property type="protein sequence ID" value="HIR49728.1"/>
    <property type="molecule type" value="Genomic_DNA"/>
</dbReference>
<dbReference type="Proteomes" id="UP000824239">
    <property type="component" value="Unassembled WGS sequence"/>
</dbReference>
<keyword evidence="5" id="KW-0119">Carbohydrate metabolism</keyword>
<evidence type="ECO:0000313" key="6">
    <source>
        <dbReference type="EMBL" id="HIR49728.1"/>
    </source>
</evidence>
<evidence type="ECO:0000313" key="7">
    <source>
        <dbReference type="Proteomes" id="UP000824239"/>
    </source>
</evidence>
<evidence type="ECO:0000256" key="3">
    <source>
        <dbReference type="ARBA" id="ARBA00022801"/>
    </source>
</evidence>
<keyword evidence="3" id="KW-0378">Hydrolase</keyword>
<protein>
    <submittedName>
        <fullName evidence="6">ChbG/HpnK family deacetylase</fullName>
    </submittedName>
</protein>
<evidence type="ECO:0000256" key="1">
    <source>
        <dbReference type="ARBA" id="ARBA00001946"/>
    </source>
</evidence>
<dbReference type="InterPro" id="IPR011330">
    <property type="entry name" value="Glyco_hydro/deAcase_b/a-brl"/>
</dbReference>
<comment type="caution">
    <text evidence="6">The sequence shown here is derived from an EMBL/GenBank/DDBJ whole genome shotgun (WGS) entry which is preliminary data.</text>
</comment>
<dbReference type="GO" id="GO:0016787">
    <property type="term" value="F:hydrolase activity"/>
    <property type="evidence" value="ECO:0007669"/>
    <property type="project" value="UniProtKB-KW"/>
</dbReference>
<reference evidence="6" key="2">
    <citation type="journal article" date="2021" name="PeerJ">
        <title>Extensive microbial diversity within the chicken gut microbiome revealed by metagenomics and culture.</title>
        <authorList>
            <person name="Gilroy R."/>
            <person name="Ravi A."/>
            <person name="Getino M."/>
            <person name="Pursley I."/>
            <person name="Horton D.L."/>
            <person name="Alikhan N.F."/>
            <person name="Baker D."/>
            <person name="Gharbi K."/>
            <person name="Hall N."/>
            <person name="Watson M."/>
            <person name="Adriaenssens E.M."/>
            <person name="Foster-Nyarko E."/>
            <person name="Jarju S."/>
            <person name="Secka A."/>
            <person name="Antonio M."/>
            <person name="Oren A."/>
            <person name="Chaudhuri R.R."/>
            <person name="La Ragione R."/>
            <person name="Hildebrand F."/>
            <person name="Pallen M.J."/>
        </authorList>
    </citation>
    <scope>NUCLEOTIDE SEQUENCE</scope>
    <source>
        <strain evidence="6">ChiBcec15-4380</strain>
    </source>
</reference>
<sequence length="287" mass="31454">MKNKSRNLKCFAKGFAILIITEGGGSINGILITRADDFGSAKAANAAILKALSAGCLVRNVSCMAVGSQIESGAEALAPWASQVDLGLHLTVNAEWDSLKWKPLSPPEAIPALLDETGNFHQTSLGLERAAPPPEQVLREAKAQLDRLTALGLPITYVDGHMFPYLYVPGLEPALRQWCREKGLLYAAAYDSLYQGGPAFGPSYEAFSQSVEQWLGTLHGQTRLYVMHPAQFSPETMAFANRDFPAGVVAWERELEYRSAIDPVWTERTERFGLTLTRFRDLPAART</sequence>
<comment type="cofactor">
    <cofactor evidence="1">
        <name>Mg(2+)</name>
        <dbReference type="ChEBI" id="CHEBI:18420"/>
    </cofactor>
</comment>
<organism evidence="6 7">
    <name type="scientific">Candidatus Avoscillospira avicola</name>
    <dbReference type="NCBI Taxonomy" id="2840706"/>
    <lineage>
        <taxon>Bacteria</taxon>
        <taxon>Bacillati</taxon>
        <taxon>Bacillota</taxon>
        <taxon>Clostridia</taxon>
        <taxon>Eubacteriales</taxon>
        <taxon>Oscillospiraceae</taxon>
        <taxon>Oscillospiraceae incertae sedis</taxon>
        <taxon>Candidatus Avoscillospira</taxon>
    </lineage>
</organism>
<keyword evidence="2" id="KW-0479">Metal-binding</keyword>
<name>A0A9D1AQP1_9FIRM</name>